<gene>
    <name evidence="2" type="ORF">GCM10011572_44030</name>
    <name evidence="3" type="ORF">GM672_06565</name>
</gene>
<evidence type="ECO:0000313" key="5">
    <source>
        <dbReference type="Proteomes" id="UP000622638"/>
    </source>
</evidence>
<dbReference type="InterPro" id="IPR045506">
    <property type="entry name" value="DUF6484"/>
</dbReference>
<dbReference type="Proteomes" id="UP000430634">
    <property type="component" value="Unassembled WGS sequence"/>
</dbReference>
<keyword evidence="5" id="KW-1185">Reference proteome</keyword>
<proteinExistence type="predicted"/>
<dbReference type="AlphaFoldDB" id="A0A6I3STC7"/>
<name>A0A6I3STC7_9BURK</name>
<dbReference type="EMBL" id="BMKG01000024">
    <property type="protein sequence ID" value="GGC17897.1"/>
    <property type="molecule type" value="Genomic_DNA"/>
</dbReference>
<evidence type="ECO:0000313" key="4">
    <source>
        <dbReference type="Proteomes" id="UP000430634"/>
    </source>
</evidence>
<reference evidence="3 4" key="3">
    <citation type="submission" date="2019-11" db="EMBL/GenBank/DDBJ databases">
        <title>Type strains purchased from KCTC, JCM and DSMZ.</title>
        <authorList>
            <person name="Lu H."/>
        </authorList>
    </citation>
    <scope>NUCLEOTIDE SEQUENCE [LARGE SCALE GENOMIC DNA]</scope>
    <source>
        <strain evidence="3 4">KCTC 52429</strain>
    </source>
</reference>
<organism evidence="3 4">
    <name type="scientific">Pseudoduganella buxea</name>
    <dbReference type="NCBI Taxonomy" id="1949069"/>
    <lineage>
        <taxon>Bacteria</taxon>
        <taxon>Pseudomonadati</taxon>
        <taxon>Pseudomonadota</taxon>
        <taxon>Betaproteobacteria</taxon>
        <taxon>Burkholderiales</taxon>
        <taxon>Oxalobacteraceae</taxon>
        <taxon>Telluria group</taxon>
        <taxon>Pseudoduganella</taxon>
    </lineage>
</organism>
<dbReference type="RefSeq" id="WP_155469732.1">
    <property type="nucleotide sequence ID" value="NZ_BMKG01000024.1"/>
</dbReference>
<reference evidence="5" key="2">
    <citation type="journal article" date="2019" name="Int. J. Syst. Evol. Microbiol.">
        <title>The Global Catalogue of Microorganisms (GCM) 10K type strain sequencing project: providing services to taxonomists for standard genome sequencing and annotation.</title>
        <authorList>
            <consortium name="The Broad Institute Genomics Platform"/>
            <consortium name="The Broad Institute Genome Sequencing Center for Infectious Disease"/>
            <person name="Wu L."/>
            <person name="Ma J."/>
        </authorList>
    </citation>
    <scope>NUCLEOTIDE SEQUENCE [LARGE SCALE GENOMIC DNA]</scope>
    <source>
        <strain evidence="5">CGMCC 1.15931</strain>
    </source>
</reference>
<reference evidence="2" key="1">
    <citation type="journal article" date="2014" name="Int. J. Syst. Evol. Microbiol.">
        <title>Complete genome of a new Firmicutes species belonging to the dominant human colonic microbiota ('Ruminococcus bicirculans') reveals two chromosomes and a selective capacity to utilize plant glucans.</title>
        <authorList>
            <consortium name="NISC Comparative Sequencing Program"/>
            <person name="Wegmann U."/>
            <person name="Louis P."/>
            <person name="Goesmann A."/>
            <person name="Henrissat B."/>
            <person name="Duncan S.H."/>
            <person name="Flint H.J."/>
        </authorList>
    </citation>
    <scope>NUCLEOTIDE SEQUENCE</scope>
    <source>
        <strain evidence="2">CGMCC 1.15931</strain>
    </source>
</reference>
<dbReference type="EMBL" id="WNKZ01000012">
    <property type="protein sequence ID" value="MTV52398.1"/>
    <property type="molecule type" value="Genomic_DNA"/>
</dbReference>
<dbReference type="OrthoDB" id="3078443at2"/>
<dbReference type="Pfam" id="PF20093">
    <property type="entry name" value="DUF6484"/>
    <property type="match status" value="1"/>
</dbReference>
<accession>A0A6I3STC7</accession>
<evidence type="ECO:0000259" key="1">
    <source>
        <dbReference type="Pfam" id="PF20093"/>
    </source>
</evidence>
<evidence type="ECO:0000313" key="2">
    <source>
        <dbReference type="EMBL" id="GGC17897.1"/>
    </source>
</evidence>
<sequence length="172" mass="17590">MLQADHPAAVPDTATEVPDRLLHDVVDRTPLRDRPAHGIAVGILAGFDGDGTALVDIAAFGLTGVRARSVAALDAAQLGQQVALGFEAADPGRPIVLGLMLAAPPAAPARAQAEALVDGEKVVLTASHEIELRCGEAAIVLSADGRVQIRGTYITSHASATQRILGGSVNVN</sequence>
<feature type="domain" description="DUF6484" evidence="1">
    <location>
        <begin position="41"/>
        <end position="100"/>
    </location>
</feature>
<evidence type="ECO:0000313" key="3">
    <source>
        <dbReference type="EMBL" id="MTV52398.1"/>
    </source>
</evidence>
<reference evidence="2" key="4">
    <citation type="submission" date="2024-05" db="EMBL/GenBank/DDBJ databases">
        <authorList>
            <person name="Sun Q."/>
            <person name="Zhou Y."/>
        </authorList>
    </citation>
    <scope>NUCLEOTIDE SEQUENCE</scope>
    <source>
        <strain evidence="2">CGMCC 1.15931</strain>
    </source>
</reference>
<dbReference type="Proteomes" id="UP000622638">
    <property type="component" value="Unassembled WGS sequence"/>
</dbReference>
<protein>
    <recommendedName>
        <fullName evidence="1">DUF6484 domain-containing protein</fullName>
    </recommendedName>
</protein>
<comment type="caution">
    <text evidence="3">The sequence shown here is derived from an EMBL/GenBank/DDBJ whole genome shotgun (WGS) entry which is preliminary data.</text>
</comment>